<comment type="caution">
    <text evidence="4">The sequence shown here is derived from an EMBL/GenBank/DDBJ whole genome shotgun (WGS) entry which is preliminary data.</text>
</comment>
<dbReference type="Pfam" id="PF01075">
    <property type="entry name" value="Glyco_transf_9"/>
    <property type="match status" value="1"/>
</dbReference>
<evidence type="ECO:0000313" key="5">
    <source>
        <dbReference type="Proteomes" id="UP000311713"/>
    </source>
</evidence>
<dbReference type="Proteomes" id="UP000311713">
    <property type="component" value="Unassembled WGS sequence"/>
</dbReference>
<name>A0A5C4V4I2_9ACTN</name>
<evidence type="ECO:0000256" key="1">
    <source>
        <dbReference type="ARBA" id="ARBA00022676"/>
    </source>
</evidence>
<dbReference type="PANTHER" id="PTHR30160:SF1">
    <property type="entry name" value="LIPOPOLYSACCHARIDE 1,2-N-ACETYLGLUCOSAMINETRANSFERASE-RELATED"/>
    <property type="match status" value="1"/>
</dbReference>
<dbReference type="AlphaFoldDB" id="A0A5C4V4I2"/>
<dbReference type="EMBL" id="VDGT01000007">
    <property type="protein sequence ID" value="TNM30721.1"/>
    <property type="molecule type" value="Genomic_DNA"/>
</dbReference>
<keyword evidence="2 4" id="KW-0808">Transferase</keyword>
<proteinExistence type="predicted"/>
<dbReference type="OrthoDB" id="9783989at2"/>
<keyword evidence="5" id="KW-1185">Reference proteome</keyword>
<dbReference type="PANTHER" id="PTHR30160">
    <property type="entry name" value="TETRAACYLDISACCHARIDE 4'-KINASE-RELATED"/>
    <property type="match status" value="1"/>
</dbReference>
<keyword evidence="1" id="KW-0328">Glycosyltransferase</keyword>
<evidence type="ECO:0000256" key="3">
    <source>
        <dbReference type="SAM" id="MobiDB-lite"/>
    </source>
</evidence>
<organism evidence="4 5">
    <name type="scientific">Streptomyces sedi</name>
    <dbReference type="NCBI Taxonomy" id="555059"/>
    <lineage>
        <taxon>Bacteria</taxon>
        <taxon>Bacillati</taxon>
        <taxon>Actinomycetota</taxon>
        <taxon>Actinomycetes</taxon>
        <taxon>Kitasatosporales</taxon>
        <taxon>Streptomycetaceae</taxon>
        <taxon>Streptomyces</taxon>
    </lineage>
</organism>
<evidence type="ECO:0000313" key="4">
    <source>
        <dbReference type="EMBL" id="TNM30721.1"/>
    </source>
</evidence>
<dbReference type="GO" id="GO:0009244">
    <property type="term" value="P:lipopolysaccharide core region biosynthetic process"/>
    <property type="evidence" value="ECO:0007669"/>
    <property type="project" value="TreeGrafter"/>
</dbReference>
<dbReference type="GO" id="GO:0005829">
    <property type="term" value="C:cytosol"/>
    <property type="evidence" value="ECO:0007669"/>
    <property type="project" value="TreeGrafter"/>
</dbReference>
<sequence>MSAAPRTLLVRLDGAGDVLLTGPAVRAVAAGSSHTTLLCGPRGAAAGRLLPGVDEVCVYDAPEICLSPPGVRRSTVNELVERLAARRFERALVFASHGRSPLPAALLPRLAGVPWVAADCEPGPDRLLQLRHRRAERRHEAEAALDLARVAGFPPPPSDDGALAVTGHEPAEELTGPAPYLVVHPGGSWSSADAERVVAALAEAGHRVMVTGDADERELTRRVAGRHGCDLGGRTGLPRLAGVLAGATALVARSTGPTQLAAALGTPVVCLDTGRSLPYRSPHVTLHESAPPTELLAALAALRDPPGQAGPRQADPGQADPGQADPGEAGRRVRHGGG</sequence>
<gene>
    <name evidence="4" type="ORF">FH715_12100</name>
</gene>
<dbReference type="RefSeq" id="WP_139644329.1">
    <property type="nucleotide sequence ID" value="NZ_BAAAZS010000124.1"/>
</dbReference>
<protein>
    <submittedName>
        <fullName evidence="4">Glycosyltransferase family 9 protein</fullName>
    </submittedName>
</protein>
<reference evidence="4 5" key="1">
    <citation type="submission" date="2019-06" db="EMBL/GenBank/DDBJ databases">
        <title>Draft genome of Streptomyces sedi sp. JCM16909.</title>
        <authorList>
            <person name="Klykleung N."/>
            <person name="Tanasupawat S."/>
            <person name="Kudo T."/>
            <person name="Yuki M."/>
            <person name="Ohkuma M."/>
        </authorList>
    </citation>
    <scope>NUCLEOTIDE SEQUENCE [LARGE SCALE GENOMIC DNA]</scope>
    <source>
        <strain evidence="4 5">JCM 16909</strain>
    </source>
</reference>
<feature type="region of interest" description="Disordered" evidence="3">
    <location>
        <begin position="302"/>
        <end position="338"/>
    </location>
</feature>
<dbReference type="InterPro" id="IPR051199">
    <property type="entry name" value="LPS_LOS_Heptosyltrfase"/>
</dbReference>
<dbReference type="CDD" id="cd03789">
    <property type="entry name" value="GT9_LPS_heptosyltransferase"/>
    <property type="match status" value="1"/>
</dbReference>
<evidence type="ECO:0000256" key="2">
    <source>
        <dbReference type="ARBA" id="ARBA00022679"/>
    </source>
</evidence>
<dbReference type="Gene3D" id="3.40.50.2000">
    <property type="entry name" value="Glycogen Phosphorylase B"/>
    <property type="match status" value="2"/>
</dbReference>
<dbReference type="GO" id="GO:0008713">
    <property type="term" value="F:ADP-heptose-lipopolysaccharide heptosyltransferase activity"/>
    <property type="evidence" value="ECO:0007669"/>
    <property type="project" value="TreeGrafter"/>
</dbReference>
<accession>A0A5C4V4I2</accession>
<dbReference type="InterPro" id="IPR002201">
    <property type="entry name" value="Glyco_trans_9"/>
</dbReference>
<dbReference type="SUPFAM" id="SSF53756">
    <property type="entry name" value="UDP-Glycosyltransferase/glycogen phosphorylase"/>
    <property type="match status" value="1"/>
</dbReference>